<dbReference type="Proteomes" id="UP000887565">
    <property type="component" value="Unplaced"/>
</dbReference>
<accession>A0A915IA58</accession>
<dbReference type="AlphaFoldDB" id="A0A915IA58"/>
<protein>
    <submittedName>
        <fullName evidence="2">Uncharacterized protein</fullName>
    </submittedName>
</protein>
<evidence type="ECO:0000313" key="2">
    <source>
        <dbReference type="WBParaSite" id="nRc.2.0.1.t11060-RA"/>
    </source>
</evidence>
<evidence type="ECO:0000313" key="1">
    <source>
        <dbReference type="Proteomes" id="UP000887565"/>
    </source>
</evidence>
<keyword evidence="1" id="KW-1185">Reference proteome</keyword>
<organism evidence="1 2">
    <name type="scientific">Romanomermis culicivorax</name>
    <name type="common">Nematode worm</name>
    <dbReference type="NCBI Taxonomy" id="13658"/>
    <lineage>
        <taxon>Eukaryota</taxon>
        <taxon>Metazoa</taxon>
        <taxon>Ecdysozoa</taxon>
        <taxon>Nematoda</taxon>
        <taxon>Enoplea</taxon>
        <taxon>Dorylaimia</taxon>
        <taxon>Mermithida</taxon>
        <taxon>Mermithoidea</taxon>
        <taxon>Mermithidae</taxon>
        <taxon>Romanomermis</taxon>
    </lineage>
</organism>
<name>A0A915IA58_ROMCU</name>
<proteinExistence type="predicted"/>
<sequence length="78" mass="8777">MGLILATVRQCDATKHVQDLLDYGNINHRRNLSLPRCKPSGIFELLIYMKYLSALTVNNFSMKRSLSKTATCAALPIH</sequence>
<dbReference type="WBParaSite" id="nRc.2.0.1.t11060-RA">
    <property type="protein sequence ID" value="nRc.2.0.1.t11060-RA"/>
    <property type="gene ID" value="nRc.2.0.1.g11060"/>
</dbReference>
<reference evidence="2" key="1">
    <citation type="submission" date="2022-11" db="UniProtKB">
        <authorList>
            <consortium name="WormBaseParasite"/>
        </authorList>
    </citation>
    <scope>IDENTIFICATION</scope>
</reference>